<feature type="compositionally biased region" description="Pro residues" evidence="11">
    <location>
        <begin position="24"/>
        <end position="40"/>
    </location>
</feature>
<keyword evidence="2" id="KW-0343">GTPase activation</keyword>
<dbReference type="FunFam" id="1.10.220.150:FF:000001">
    <property type="entry name" value="Arf-GAP with GTPase, ANK repeat and PH domain-containing protein 1"/>
    <property type="match status" value="1"/>
</dbReference>
<dbReference type="Gene3D" id="3.40.50.300">
    <property type="entry name" value="P-loop containing nucleotide triphosphate hydrolases"/>
    <property type="match status" value="1"/>
</dbReference>
<dbReference type="SUPFAM" id="SSF50729">
    <property type="entry name" value="PH domain-like"/>
    <property type="match status" value="1"/>
</dbReference>
<evidence type="ECO:0000256" key="7">
    <source>
        <dbReference type="ARBA" id="ARBA00023043"/>
    </source>
</evidence>
<dbReference type="InterPro" id="IPR051282">
    <property type="entry name" value="Arf-GAP_GTPase_ANK_PH"/>
</dbReference>
<dbReference type="InterPro" id="IPR001849">
    <property type="entry name" value="PH_domain"/>
</dbReference>
<dbReference type="GO" id="GO:0003924">
    <property type="term" value="F:GTPase activity"/>
    <property type="evidence" value="ECO:0007669"/>
    <property type="project" value="InterPro"/>
</dbReference>
<evidence type="ECO:0000256" key="5">
    <source>
        <dbReference type="ARBA" id="ARBA00022771"/>
    </source>
</evidence>
<organism evidence="14 15">
    <name type="scientific">Sinocyclocheilus grahami</name>
    <name type="common">Dianchi golden-line fish</name>
    <name type="synonym">Barbus grahami</name>
    <dbReference type="NCBI Taxonomy" id="75366"/>
    <lineage>
        <taxon>Eukaryota</taxon>
        <taxon>Metazoa</taxon>
        <taxon>Chordata</taxon>
        <taxon>Craniata</taxon>
        <taxon>Vertebrata</taxon>
        <taxon>Euteleostomi</taxon>
        <taxon>Actinopterygii</taxon>
        <taxon>Neopterygii</taxon>
        <taxon>Teleostei</taxon>
        <taxon>Ostariophysi</taxon>
        <taxon>Cypriniformes</taxon>
        <taxon>Cyprinidae</taxon>
        <taxon>Cyprininae</taxon>
        <taxon>Sinocyclocheilus</taxon>
    </lineage>
</organism>
<keyword evidence="6" id="KW-0862">Zinc</keyword>
<dbReference type="InterPro" id="IPR038508">
    <property type="entry name" value="ArfGAP_dom_sf"/>
</dbReference>
<dbReference type="PRINTS" id="PR00405">
    <property type="entry name" value="REVINTRACTNG"/>
</dbReference>
<dbReference type="Pfam" id="PF00169">
    <property type="entry name" value="PH"/>
    <property type="match status" value="1"/>
</dbReference>
<evidence type="ECO:0000256" key="9">
    <source>
        <dbReference type="PROSITE-ProRule" id="PRU00023"/>
    </source>
</evidence>
<feature type="repeat" description="ANK" evidence="9">
    <location>
        <begin position="735"/>
        <end position="767"/>
    </location>
</feature>
<dbReference type="InterPro" id="IPR037278">
    <property type="entry name" value="ARFGAP/RecO"/>
</dbReference>
<dbReference type="InterPro" id="IPR001806">
    <property type="entry name" value="Small_GTPase"/>
</dbReference>
<evidence type="ECO:0000256" key="6">
    <source>
        <dbReference type="ARBA" id="ARBA00022833"/>
    </source>
</evidence>
<dbReference type="PANTHER" id="PTHR45819:SF2">
    <property type="entry name" value="ARF-GAP WITH GTPASE, ANK REPEAT AND PH DOMAIN-CONTAINING PROTEIN 3"/>
    <property type="match status" value="1"/>
</dbReference>
<evidence type="ECO:0000256" key="2">
    <source>
        <dbReference type="ARBA" id="ARBA00022468"/>
    </source>
</evidence>
<accession>A0A672LGU6</accession>
<dbReference type="PROSITE" id="PS51419">
    <property type="entry name" value="RAB"/>
    <property type="match status" value="1"/>
</dbReference>
<dbReference type="PROSITE" id="PS51421">
    <property type="entry name" value="RAS"/>
    <property type="match status" value="1"/>
</dbReference>
<sequence length="827" mass="90398">MNYQSSVPVSVSVSGISQQSQPAMPTPGTVPAPVPVPPPQFGSGSSGSSGAGQFGSGTVSGPAAQSGASGSQFVLSNSAAIRAEIHRFESVHPNIYAIYDLIERIDDLALQNQIREHVISIEDSFVNSQEWTLSRSVPELKVGIVGNLSSGKSALVHRYLTGTYVQEESPEGGRFKKEIVVDGQSYLLLIRDEGGPPEMQFAAWVDAVVFVFSLEDEISFQTVYNYFLRLSSYRNTAEVPMVLVGTQDAISAANPRVIDDARARKLSNDLKRSTYYETCSTYGLNVERVFQDVAQKVVALRKKQQLSIGPCKSLPNSPSHSSVPSASIPSVHINQVTSFLRFYVVPHHTHQHSLHFTHAHTHTRVKAQLINTHTHTLPTSMCVPSLFFALTSCLVSLQSRKASDQTKSIESKTDSIGSGRAIPIKQGILLKRSGKSLNKEWKKKYVTLCDNGLLTYHPSLHDYMQNVHGKEIDLLRTTVKVPGKRPPRAVATVAPTASPKTNGLTKDRSTLQLGIGATKQEESFEFIIVSLTGQMWHFEASTYEERDLWVQAIESQIFASLQSCESKSRLGSQSDAVTIQSIRNVRGNSFCADCDAPNPDWASLNLGALICIECSGMHRNLGTHLSRVRSLDLDDWPVELSMGMTAIGNAMANSVWEGCVEGYTKPGVDSTREEKERWIRAKYEQKLFLVGLPQSDVPLGQQLLRAVVEDDLRLVVLLLAHGTKEEVNETYGDGDGRTALHLSCAMANVVLTQLLIWYGVDVKSRDARAQTPLSYAQRAGSQECVDILIQHGCPGGGGGVSTPTATRHNPNINNNAQCELNRSVSIM</sequence>
<keyword evidence="3" id="KW-0479">Metal-binding</keyword>
<dbReference type="SMART" id="SM00173">
    <property type="entry name" value="RAS"/>
    <property type="match status" value="1"/>
</dbReference>
<evidence type="ECO:0000256" key="8">
    <source>
        <dbReference type="ARBA" id="ARBA00023134"/>
    </source>
</evidence>
<dbReference type="CDD" id="cd01250">
    <property type="entry name" value="PH_AGAP"/>
    <property type="match status" value="1"/>
</dbReference>
<feature type="domain" description="PH" evidence="12">
    <location>
        <begin position="422"/>
        <end position="558"/>
    </location>
</feature>
<dbReference type="CDD" id="cd04103">
    <property type="entry name" value="Centaurin_gamma"/>
    <property type="match status" value="1"/>
</dbReference>
<feature type="region of interest" description="Disordered" evidence="11">
    <location>
        <begin position="14"/>
        <end position="63"/>
    </location>
</feature>
<feature type="compositionally biased region" description="Low complexity" evidence="11">
    <location>
        <begin position="14"/>
        <end position="23"/>
    </location>
</feature>
<dbReference type="InterPro" id="IPR001164">
    <property type="entry name" value="ArfGAP_dom"/>
</dbReference>
<dbReference type="AlphaFoldDB" id="A0A672LGU6"/>
<name>A0A672LGU6_SINGR</name>
<feature type="domain" description="Arf-GAP" evidence="13">
    <location>
        <begin position="576"/>
        <end position="697"/>
    </location>
</feature>
<dbReference type="Gene3D" id="1.10.220.150">
    <property type="entry name" value="Arf GTPase activating protein"/>
    <property type="match status" value="1"/>
</dbReference>
<dbReference type="Proteomes" id="UP000472262">
    <property type="component" value="Unassembled WGS sequence"/>
</dbReference>
<dbReference type="SMART" id="SM00233">
    <property type="entry name" value="PH"/>
    <property type="match status" value="1"/>
</dbReference>
<dbReference type="Pfam" id="PF12796">
    <property type="entry name" value="Ank_2"/>
    <property type="match status" value="1"/>
</dbReference>
<dbReference type="Gene3D" id="1.25.40.20">
    <property type="entry name" value="Ankyrin repeat-containing domain"/>
    <property type="match status" value="1"/>
</dbReference>
<dbReference type="GO" id="GO:0005634">
    <property type="term" value="C:nucleus"/>
    <property type="evidence" value="ECO:0007669"/>
    <property type="project" value="TreeGrafter"/>
</dbReference>
<dbReference type="PROSITE" id="PS50297">
    <property type="entry name" value="ANK_REP_REGION"/>
    <property type="match status" value="1"/>
</dbReference>
<keyword evidence="8" id="KW-0342">GTP-binding</keyword>
<dbReference type="SUPFAM" id="SSF52540">
    <property type="entry name" value="P-loop containing nucleoside triphosphate hydrolases"/>
    <property type="match status" value="1"/>
</dbReference>
<dbReference type="GO" id="GO:0008270">
    <property type="term" value="F:zinc ion binding"/>
    <property type="evidence" value="ECO:0007669"/>
    <property type="project" value="UniProtKB-KW"/>
</dbReference>
<dbReference type="Pfam" id="PF01412">
    <property type="entry name" value="ArfGap"/>
    <property type="match status" value="1"/>
</dbReference>
<dbReference type="InterPro" id="IPR027417">
    <property type="entry name" value="P-loop_NTPase"/>
</dbReference>
<evidence type="ECO:0000256" key="4">
    <source>
        <dbReference type="ARBA" id="ARBA00022741"/>
    </source>
</evidence>
<evidence type="ECO:0000256" key="1">
    <source>
        <dbReference type="ARBA" id="ARBA00005430"/>
    </source>
</evidence>
<dbReference type="PROSITE" id="PS50088">
    <property type="entry name" value="ANK_REPEAT"/>
    <property type="match status" value="1"/>
</dbReference>
<feature type="compositionally biased region" description="Gly residues" evidence="11">
    <location>
        <begin position="44"/>
        <end position="55"/>
    </location>
</feature>
<dbReference type="SUPFAM" id="SSF57863">
    <property type="entry name" value="ArfGap/RecO-like zinc finger"/>
    <property type="match status" value="1"/>
</dbReference>
<reference evidence="14" key="2">
    <citation type="submission" date="2025-09" db="UniProtKB">
        <authorList>
            <consortium name="Ensembl"/>
        </authorList>
    </citation>
    <scope>IDENTIFICATION</scope>
</reference>
<dbReference type="PROSITE" id="PS50003">
    <property type="entry name" value="PH_DOMAIN"/>
    <property type="match status" value="1"/>
</dbReference>
<dbReference type="PROSITE" id="PS50115">
    <property type="entry name" value="ARFGAP"/>
    <property type="match status" value="1"/>
</dbReference>
<dbReference type="CDD" id="cd08855">
    <property type="entry name" value="ArfGap_AGAP3"/>
    <property type="match status" value="1"/>
</dbReference>
<dbReference type="GO" id="GO:0005096">
    <property type="term" value="F:GTPase activator activity"/>
    <property type="evidence" value="ECO:0007669"/>
    <property type="project" value="UniProtKB-KW"/>
</dbReference>
<evidence type="ECO:0000313" key="15">
    <source>
        <dbReference type="Proteomes" id="UP000472262"/>
    </source>
</evidence>
<evidence type="ECO:0000256" key="10">
    <source>
        <dbReference type="PROSITE-ProRule" id="PRU00288"/>
    </source>
</evidence>
<dbReference type="Gene3D" id="2.30.29.30">
    <property type="entry name" value="Pleckstrin-homology domain (PH domain)/Phosphotyrosine-binding domain (PTB)"/>
    <property type="match status" value="1"/>
</dbReference>
<evidence type="ECO:0000259" key="13">
    <source>
        <dbReference type="PROSITE" id="PS50115"/>
    </source>
</evidence>
<dbReference type="GO" id="GO:0005525">
    <property type="term" value="F:GTP binding"/>
    <property type="evidence" value="ECO:0007669"/>
    <property type="project" value="UniProtKB-KW"/>
</dbReference>
<evidence type="ECO:0000256" key="3">
    <source>
        <dbReference type="ARBA" id="ARBA00022723"/>
    </source>
</evidence>
<keyword evidence="7 9" id="KW-0040">ANK repeat</keyword>
<protein>
    <submittedName>
        <fullName evidence="14">ArfGAP with GTPase domain, ankyrin repeat and PH domain 3</fullName>
    </submittedName>
</protein>
<dbReference type="Pfam" id="PF00071">
    <property type="entry name" value="Ras"/>
    <property type="match status" value="1"/>
</dbReference>
<evidence type="ECO:0000256" key="11">
    <source>
        <dbReference type="SAM" id="MobiDB-lite"/>
    </source>
</evidence>
<keyword evidence="4" id="KW-0547">Nucleotide-binding</keyword>
<proteinExistence type="inferred from homology"/>
<dbReference type="SMART" id="SM00105">
    <property type="entry name" value="ArfGap"/>
    <property type="match status" value="1"/>
</dbReference>
<keyword evidence="5 10" id="KW-0863">Zinc-finger</keyword>
<dbReference type="SUPFAM" id="SSF48403">
    <property type="entry name" value="Ankyrin repeat"/>
    <property type="match status" value="1"/>
</dbReference>
<dbReference type="SMART" id="SM00175">
    <property type="entry name" value="RAB"/>
    <property type="match status" value="1"/>
</dbReference>
<evidence type="ECO:0000313" key="14">
    <source>
        <dbReference type="Ensembl" id="ENSSGRP00000024960.1"/>
    </source>
</evidence>
<keyword evidence="15" id="KW-1185">Reference proteome</keyword>
<reference evidence="14" key="1">
    <citation type="submission" date="2025-08" db="UniProtKB">
        <authorList>
            <consortium name="Ensembl"/>
        </authorList>
    </citation>
    <scope>IDENTIFICATION</scope>
</reference>
<comment type="similarity">
    <text evidence="1">Belongs to the centaurin gamma-like family.</text>
</comment>
<dbReference type="InterPro" id="IPR011993">
    <property type="entry name" value="PH-like_dom_sf"/>
</dbReference>
<dbReference type="InterPro" id="IPR036770">
    <property type="entry name" value="Ankyrin_rpt-contain_sf"/>
</dbReference>
<dbReference type="FunFam" id="2.30.29.30:FF:000219">
    <property type="entry name" value="Arf-GAP with GTPase, ANK repeat and PH domain-containing protein 3"/>
    <property type="match status" value="1"/>
</dbReference>
<dbReference type="PANTHER" id="PTHR45819">
    <property type="entry name" value="CENTAURIN-GAMMA-1A"/>
    <property type="match status" value="1"/>
</dbReference>
<gene>
    <name evidence="14" type="primary">LOC107555304</name>
</gene>
<dbReference type="FunFam" id="1.25.40.20:FF:000038">
    <property type="entry name" value="Arf-GAP with GTPase, ANK repeat and PH domain-containing protein 3"/>
    <property type="match status" value="1"/>
</dbReference>
<evidence type="ECO:0000259" key="12">
    <source>
        <dbReference type="PROSITE" id="PS50003"/>
    </source>
</evidence>
<dbReference type="Ensembl" id="ENSSGRT00000026926.1">
    <property type="protein sequence ID" value="ENSSGRP00000024960.1"/>
    <property type="gene ID" value="ENSSGRG00000014420.1"/>
</dbReference>
<dbReference type="FunFam" id="3.40.50.300:FF:000178">
    <property type="entry name" value="Arf-GAP with GTPase, ANK repeat and PH domain-containing protein 1"/>
    <property type="match status" value="1"/>
</dbReference>
<dbReference type="InterPro" id="IPR002110">
    <property type="entry name" value="Ankyrin_rpt"/>
</dbReference>